<keyword evidence="3" id="KW-1185">Reference proteome</keyword>
<gene>
    <name evidence="2" type="ORF">theurythT_23030</name>
</gene>
<dbReference type="EMBL" id="BSSU01000011">
    <property type="protein sequence ID" value="GLX82851.1"/>
    <property type="molecule type" value="Genomic_DNA"/>
</dbReference>
<sequence length="290" mass="32819">MTKYKNQSLIYLAFLLSVTLFFMLPAVAQDSEANKNESQRVLVPPADYFSQQQDDIKHYLNQVTETLIGTQSHALLEQKSNTPINKGTVLLLPDWHDFIAPAQHLAYLAKTLPDMGYTTISIQPPAMPENYPSTAITEEERATQNKALLDDYLRQLQALMVNVMEKAQQQQGAILVATAGSNAGFLMSLYQEAAIPVPQAFIMLSAYQLTDQQDLAFAKAVSESELPTLDLYLKHDNMRVEPSVKMRQKESTRNLKVEYRQYKLNNFATGYYPQENTRKAIEGWLASMGW</sequence>
<feature type="signal peptide" evidence="1">
    <location>
        <begin position="1"/>
        <end position="28"/>
    </location>
</feature>
<evidence type="ECO:0000313" key="2">
    <source>
        <dbReference type="EMBL" id="GLX82851.1"/>
    </source>
</evidence>
<evidence type="ECO:0000313" key="3">
    <source>
        <dbReference type="Proteomes" id="UP001157133"/>
    </source>
</evidence>
<organism evidence="2 3">
    <name type="scientific">Thalassotalea eurytherma</name>
    <dbReference type="NCBI Taxonomy" id="1144278"/>
    <lineage>
        <taxon>Bacteria</taxon>
        <taxon>Pseudomonadati</taxon>
        <taxon>Pseudomonadota</taxon>
        <taxon>Gammaproteobacteria</taxon>
        <taxon>Alteromonadales</taxon>
        <taxon>Colwelliaceae</taxon>
        <taxon>Thalassotalea</taxon>
    </lineage>
</organism>
<feature type="chain" id="PRO_5047125831" description="DUF3530 family protein" evidence="1">
    <location>
        <begin position="29"/>
        <end position="290"/>
    </location>
</feature>
<evidence type="ECO:0000256" key="1">
    <source>
        <dbReference type="SAM" id="SignalP"/>
    </source>
</evidence>
<evidence type="ECO:0008006" key="4">
    <source>
        <dbReference type="Google" id="ProtNLM"/>
    </source>
</evidence>
<keyword evidence="1" id="KW-0732">Signal</keyword>
<dbReference type="InterPro" id="IPR022529">
    <property type="entry name" value="DUF3530"/>
</dbReference>
<proteinExistence type="predicted"/>
<comment type="caution">
    <text evidence="2">The sequence shown here is derived from an EMBL/GenBank/DDBJ whole genome shotgun (WGS) entry which is preliminary data.</text>
</comment>
<reference evidence="2 3" key="1">
    <citation type="submission" date="2023-03" db="EMBL/GenBank/DDBJ databases">
        <title>Draft genome sequence of Thalassotalea eurytherma JCM 18482T.</title>
        <authorList>
            <person name="Sawabe T."/>
        </authorList>
    </citation>
    <scope>NUCLEOTIDE SEQUENCE [LARGE SCALE GENOMIC DNA]</scope>
    <source>
        <strain evidence="2 3">JCM 18482</strain>
    </source>
</reference>
<accession>A0ABQ6H8R6</accession>
<protein>
    <recommendedName>
        <fullName evidence="4">DUF3530 family protein</fullName>
    </recommendedName>
</protein>
<name>A0ABQ6H8R6_9GAMM</name>
<dbReference type="Proteomes" id="UP001157133">
    <property type="component" value="Unassembled WGS sequence"/>
</dbReference>
<dbReference type="Pfam" id="PF12048">
    <property type="entry name" value="DUF3530"/>
    <property type="match status" value="1"/>
</dbReference>
<dbReference type="RefSeq" id="WP_284208236.1">
    <property type="nucleotide sequence ID" value="NZ_BSSU01000011.1"/>
</dbReference>